<dbReference type="InterPro" id="IPR000577">
    <property type="entry name" value="Carb_kinase_FGGY"/>
</dbReference>
<keyword evidence="2 4" id="KW-0808">Transferase</keyword>
<dbReference type="CDD" id="cd07805">
    <property type="entry name" value="ASKHA_NBD_FGGY_CvXK-like"/>
    <property type="match status" value="1"/>
</dbReference>
<keyword evidence="3 4" id="KW-0418">Kinase</keyword>
<proteinExistence type="inferred from homology"/>
<feature type="domain" description="Carbohydrate kinase FGGY C-terminal" evidence="6">
    <location>
        <begin position="253"/>
        <end position="437"/>
    </location>
</feature>
<dbReference type="PROSITE" id="PS00445">
    <property type="entry name" value="FGGY_KINASES_2"/>
    <property type="match status" value="1"/>
</dbReference>
<dbReference type="GO" id="GO:0004856">
    <property type="term" value="F:D-xylulokinase activity"/>
    <property type="evidence" value="ECO:0007669"/>
    <property type="project" value="UniProtKB-EC"/>
</dbReference>
<dbReference type="SUPFAM" id="SSF53067">
    <property type="entry name" value="Actin-like ATPase domain"/>
    <property type="match status" value="2"/>
</dbReference>
<dbReference type="Proteomes" id="UP000201613">
    <property type="component" value="Unassembled WGS sequence"/>
</dbReference>
<evidence type="ECO:0000313" key="7">
    <source>
        <dbReference type="EMBL" id="SMY09777.1"/>
    </source>
</evidence>
<gene>
    <name evidence="7" type="primary">xylB_3</name>
    <name evidence="7" type="ORF">LOM8899_03949</name>
</gene>
<dbReference type="PANTHER" id="PTHR43095:SF5">
    <property type="entry name" value="XYLULOSE KINASE"/>
    <property type="match status" value="1"/>
</dbReference>
<reference evidence="7 8" key="1">
    <citation type="submission" date="2017-05" db="EMBL/GenBank/DDBJ databases">
        <authorList>
            <person name="Song R."/>
            <person name="Chenine A.L."/>
            <person name="Ruprecht R.M."/>
        </authorList>
    </citation>
    <scope>NUCLEOTIDE SEQUENCE [LARGE SCALE GENOMIC DNA]</scope>
    <source>
        <strain evidence="7 8">CECT 8899</strain>
    </source>
</reference>
<dbReference type="OrthoDB" id="9805576at2"/>
<dbReference type="Pfam" id="PF00370">
    <property type="entry name" value="FGGY_N"/>
    <property type="match status" value="1"/>
</dbReference>
<evidence type="ECO:0000256" key="2">
    <source>
        <dbReference type="ARBA" id="ARBA00022679"/>
    </source>
</evidence>
<dbReference type="RefSeq" id="WP_093993954.1">
    <property type="nucleotide sequence ID" value="NZ_FXZK01000012.1"/>
</dbReference>
<dbReference type="PIRSF" id="PIRSF000538">
    <property type="entry name" value="GlpK"/>
    <property type="match status" value="1"/>
</dbReference>
<dbReference type="EMBL" id="FXZK01000012">
    <property type="protein sequence ID" value="SMY09777.1"/>
    <property type="molecule type" value="Genomic_DNA"/>
</dbReference>
<dbReference type="InterPro" id="IPR050406">
    <property type="entry name" value="FGGY_Carb_Kinase"/>
</dbReference>
<dbReference type="PANTHER" id="PTHR43095">
    <property type="entry name" value="SUGAR KINASE"/>
    <property type="match status" value="1"/>
</dbReference>
<dbReference type="InterPro" id="IPR043129">
    <property type="entry name" value="ATPase_NBD"/>
</dbReference>
<dbReference type="InterPro" id="IPR018483">
    <property type="entry name" value="Carb_kinase_FGGY_CS"/>
</dbReference>
<evidence type="ECO:0000259" key="6">
    <source>
        <dbReference type="Pfam" id="PF02782"/>
    </source>
</evidence>
<evidence type="ECO:0000313" key="8">
    <source>
        <dbReference type="Proteomes" id="UP000201613"/>
    </source>
</evidence>
<organism evidence="7 8">
    <name type="scientific">Flavimaricola marinus</name>
    <dbReference type="NCBI Taxonomy" id="1819565"/>
    <lineage>
        <taxon>Bacteria</taxon>
        <taxon>Pseudomonadati</taxon>
        <taxon>Pseudomonadota</taxon>
        <taxon>Alphaproteobacteria</taxon>
        <taxon>Rhodobacterales</taxon>
        <taxon>Paracoccaceae</taxon>
        <taxon>Flavimaricola</taxon>
    </lineage>
</organism>
<dbReference type="InterPro" id="IPR018484">
    <property type="entry name" value="FGGY_N"/>
</dbReference>
<accession>A0A238LJ84</accession>
<dbReference type="Gene3D" id="3.30.420.40">
    <property type="match status" value="2"/>
</dbReference>
<evidence type="ECO:0000256" key="3">
    <source>
        <dbReference type="ARBA" id="ARBA00022777"/>
    </source>
</evidence>
<evidence type="ECO:0000256" key="1">
    <source>
        <dbReference type="ARBA" id="ARBA00009156"/>
    </source>
</evidence>
<dbReference type="InterPro" id="IPR018485">
    <property type="entry name" value="FGGY_C"/>
</dbReference>
<dbReference type="Pfam" id="PF02782">
    <property type="entry name" value="FGGY_C"/>
    <property type="match status" value="1"/>
</dbReference>
<evidence type="ECO:0000259" key="5">
    <source>
        <dbReference type="Pfam" id="PF00370"/>
    </source>
</evidence>
<evidence type="ECO:0000256" key="4">
    <source>
        <dbReference type="RuleBase" id="RU003733"/>
    </source>
</evidence>
<protein>
    <submittedName>
        <fullName evidence="7">Xylulose kinase</fullName>
        <ecNumber evidence="7">2.7.1.17</ecNumber>
    </submittedName>
</protein>
<feature type="domain" description="Carbohydrate kinase FGGY N-terminal" evidence="5">
    <location>
        <begin position="4"/>
        <end position="241"/>
    </location>
</feature>
<name>A0A238LJ84_9RHOB</name>
<dbReference type="AlphaFoldDB" id="A0A238LJ84"/>
<comment type="similarity">
    <text evidence="1 4">Belongs to the FGGY kinase family.</text>
</comment>
<sequence>MTELMLAIDIGTSSLKAALVSVDGRVKATARRGYETRIARDGWAEQSPTDWLSALEAAMKDLEDRSELSEVVGLALTGQMSAGLLVDATGAQLTPCLIWSDQRAAAQSARAAKSYGAATLHRLTGNPPSPTYTAPKIAWLTENDPQPQAAAFMQPKDWMVAQLTGRLVTDPSDASCTGLFDLRGGTWSNDLLELYDIPSRLAPEILPSTAVVGPLRKAAAQRLGLTAGLPVVLGGGDGPVAGAGAGTLSAGDANASLGTSAWISKATHSPACDPDSGLATFAHVVPGLALETGAMHAAGGALEWAARLVGTDAASLAQRAISHQATANAPLFLPYLQGERTPHWISFPAGTFIGLSREHGIDDIACAVLEGVMFQLRTIKDVLAAHGDFTPVLTFSGTFGGGAGFGQLLADTLGCDVRSLASAEHTTSLGAAMVGFAGIGRLPDLTAARSWAVTDAAVGHGPRSTLSARRHDLFRAAWDAVAAPSEQLAALTHPSED</sequence>
<keyword evidence="8" id="KW-1185">Reference proteome</keyword>
<dbReference type="EC" id="2.7.1.17" evidence="7"/>